<name>A0AA40ESF4_9PEZI</name>
<sequence length="104" mass="13188">MYILIYNKFFNIYKYKYYFKYRCLKYIKLDFYKNLNLRISFKIVTIFKFYHKKTSLLLYTLYFNLINILNKKDKLDCGIIKVKNISYITFFKYLYYRKVYLNIL</sequence>
<evidence type="ECO:0000313" key="2">
    <source>
        <dbReference type="Proteomes" id="UP001172159"/>
    </source>
</evidence>
<dbReference type="Proteomes" id="UP001172159">
    <property type="component" value="Unassembled WGS sequence"/>
</dbReference>
<reference evidence="1" key="1">
    <citation type="submission" date="2023-06" db="EMBL/GenBank/DDBJ databases">
        <title>Genome-scale phylogeny and comparative genomics of the fungal order Sordariales.</title>
        <authorList>
            <consortium name="Lawrence Berkeley National Laboratory"/>
            <person name="Hensen N."/>
            <person name="Bonometti L."/>
            <person name="Westerberg I."/>
            <person name="Brannstrom I.O."/>
            <person name="Guillou S."/>
            <person name="Cros-Aarteil S."/>
            <person name="Calhoun S."/>
            <person name="Haridas S."/>
            <person name="Kuo A."/>
            <person name="Mondo S."/>
            <person name="Pangilinan J."/>
            <person name="Riley R."/>
            <person name="Labutti K."/>
            <person name="Andreopoulos B."/>
            <person name="Lipzen A."/>
            <person name="Chen C."/>
            <person name="Yanf M."/>
            <person name="Daum C."/>
            <person name="Ng V."/>
            <person name="Clum A."/>
            <person name="Steindorff A."/>
            <person name="Ohm R."/>
            <person name="Martin F."/>
            <person name="Silar P."/>
            <person name="Natvig D."/>
            <person name="Lalanne C."/>
            <person name="Gautier V."/>
            <person name="Ament-Velasquez S.L."/>
            <person name="Kruys A."/>
            <person name="Hutchinson M.I."/>
            <person name="Powell A.J."/>
            <person name="Barry K."/>
            <person name="Miller A.N."/>
            <person name="Grigoriev I.V."/>
            <person name="Debuchy R."/>
            <person name="Gladieux P."/>
            <person name="Thoren M.H."/>
            <person name="Johannesson H."/>
        </authorList>
    </citation>
    <scope>NUCLEOTIDE SEQUENCE</scope>
    <source>
        <strain evidence="1">CBS 540.89</strain>
    </source>
</reference>
<proteinExistence type="predicted"/>
<protein>
    <submittedName>
        <fullName evidence="1">Uncharacterized protein</fullName>
    </submittedName>
</protein>
<evidence type="ECO:0000313" key="1">
    <source>
        <dbReference type="EMBL" id="KAK0744592.1"/>
    </source>
</evidence>
<keyword evidence="2" id="KW-1185">Reference proteome</keyword>
<accession>A0AA40ESF4</accession>
<dbReference type="AlphaFoldDB" id="A0AA40ESF4"/>
<organism evidence="1 2">
    <name type="scientific">Apiosordaria backusii</name>
    <dbReference type="NCBI Taxonomy" id="314023"/>
    <lineage>
        <taxon>Eukaryota</taxon>
        <taxon>Fungi</taxon>
        <taxon>Dikarya</taxon>
        <taxon>Ascomycota</taxon>
        <taxon>Pezizomycotina</taxon>
        <taxon>Sordariomycetes</taxon>
        <taxon>Sordariomycetidae</taxon>
        <taxon>Sordariales</taxon>
        <taxon>Lasiosphaeriaceae</taxon>
        <taxon>Apiosordaria</taxon>
    </lineage>
</organism>
<gene>
    <name evidence="1" type="ORF">B0T21DRAFT_344774</name>
</gene>
<comment type="caution">
    <text evidence="1">The sequence shown here is derived from an EMBL/GenBank/DDBJ whole genome shotgun (WGS) entry which is preliminary data.</text>
</comment>
<dbReference type="EMBL" id="JAUKTV010000002">
    <property type="protein sequence ID" value="KAK0744592.1"/>
    <property type="molecule type" value="Genomic_DNA"/>
</dbReference>